<sequence length="108" mass="12381">MRYNEINTYQQSLLHNDLEKLISLHEFVVKKPVVARTSAWPSGAKNTSSTKRDPSLFEHLEAEGSKRRKCGIYKDPGHYRSKYSQNQQVITTNNPIAPSMEGKSKEKM</sequence>
<evidence type="ECO:0000313" key="1">
    <source>
        <dbReference type="EMBL" id="KAI9910633.1"/>
    </source>
</evidence>
<gene>
    <name evidence="1" type="ORF">PsorP6_010792</name>
</gene>
<dbReference type="Proteomes" id="UP001163321">
    <property type="component" value="Chromosome 6"/>
</dbReference>
<reference evidence="1 2" key="1">
    <citation type="journal article" date="2022" name="bioRxiv">
        <title>The genome of the oomycete Peronosclerospora sorghi, a cosmopolitan pathogen of maize and sorghum, is inflated with dispersed pseudogenes.</title>
        <authorList>
            <person name="Fletcher K."/>
            <person name="Martin F."/>
            <person name="Isakeit T."/>
            <person name="Cavanaugh K."/>
            <person name="Magill C."/>
            <person name="Michelmore R."/>
        </authorList>
    </citation>
    <scope>NUCLEOTIDE SEQUENCE [LARGE SCALE GENOMIC DNA]</scope>
    <source>
        <strain evidence="1">P6</strain>
    </source>
</reference>
<comment type="caution">
    <text evidence="1">The sequence shown here is derived from an EMBL/GenBank/DDBJ whole genome shotgun (WGS) entry which is preliminary data.</text>
</comment>
<name>A0ACC0VXR0_9STRA</name>
<organism evidence="1 2">
    <name type="scientific">Peronosclerospora sorghi</name>
    <dbReference type="NCBI Taxonomy" id="230839"/>
    <lineage>
        <taxon>Eukaryota</taxon>
        <taxon>Sar</taxon>
        <taxon>Stramenopiles</taxon>
        <taxon>Oomycota</taxon>
        <taxon>Peronosporomycetes</taxon>
        <taxon>Peronosporales</taxon>
        <taxon>Peronosporaceae</taxon>
        <taxon>Peronosclerospora</taxon>
    </lineage>
</organism>
<keyword evidence="2" id="KW-1185">Reference proteome</keyword>
<proteinExistence type="predicted"/>
<protein>
    <submittedName>
        <fullName evidence="1">Uncharacterized protein</fullName>
    </submittedName>
</protein>
<accession>A0ACC0VXR0</accession>
<dbReference type="EMBL" id="CM047585">
    <property type="protein sequence ID" value="KAI9910633.1"/>
    <property type="molecule type" value="Genomic_DNA"/>
</dbReference>
<evidence type="ECO:0000313" key="2">
    <source>
        <dbReference type="Proteomes" id="UP001163321"/>
    </source>
</evidence>